<keyword evidence="2" id="KW-1185">Reference proteome</keyword>
<reference evidence="1" key="1">
    <citation type="submission" date="2021-06" db="EMBL/GenBank/DDBJ databases">
        <authorList>
            <person name="Kallberg Y."/>
            <person name="Tangrot J."/>
            <person name="Rosling A."/>
        </authorList>
    </citation>
    <scope>NUCLEOTIDE SEQUENCE</scope>
    <source>
        <strain evidence="1">28 12/20/2015</strain>
    </source>
</reference>
<dbReference type="EMBL" id="CAJVPW010041293">
    <property type="protein sequence ID" value="CAG8747958.1"/>
    <property type="molecule type" value="Genomic_DNA"/>
</dbReference>
<accession>A0ACA9QEH1</accession>
<protein>
    <submittedName>
        <fullName evidence="1">1164_t:CDS:1</fullName>
    </submittedName>
</protein>
<comment type="caution">
    <text evidence="1">The sequence shown here is derived from an EMBL/GenBank/DDBJ whole genome shotgun (WGS) entry which is preliminary data.</text>
</comment>
<evidence type="ECO:0000313" key="2">
    <source>
        <dbReference type="Proteomes" id="UP000789366"/>
    </source>
</evidence>
<gene>
    <name evidence="1" type="ORF">SPELUC_LOCUS14268</name>
</gene>
<organism evidence="1 2">
    <name type="scientific">Cetraspora pellucida</name>
    <dbReference type="NCBI Taxonomy" id="1433469"/>
    <lineage>
        <taxon>Eukaryota</taxon>
        <taxon>Fungi</taxon>
        <taxon>Fungi incertae sedis</taxon>
        <taxon>Mucoromycota</taxon>
        <taxon>Glomeromycotina</taxon>
        <taxon>Glomeromycetes</taxon>
        <taxon>Diversisporales</taxon>
        <taxon>Gigasporaceae</taxon>
        <taxon>Cetraspora</taxon>
    </lineage>
</organism>
<name>A0ACA9QEH1_9GLOM</name>
<evidence type="ECO:0000313" key="1">
    <source>
        <dbReference type="EMBL" id="CAG8747958.1"/>
    </source>
</evidence>
<proteinExistence type="predicted"/>
<feature type="non-terminal residue" evidence="1">
    <location>
        <position position="61"/>
    </location>
</feature>
<dbReference type="Proteomes" id="UP000789366">
    <property type="component" value="Unassembled WGS sequence"/>
</dbReference>
<sequence length="61" mass="7194">MHQQQGPQADFFYTPFYTTTEIRHHHHLSDDRNATSLLYVVADFHHWPICELLNAKLASSR</sequence>